<evidence type="ECO:0000313" key="4">
    <source>
        <dbReference type="EMBL" id="SHO64813.1"/>
    </source>
</evidence>
<dbReference type="PANTHER" id="PTHR44591">
    <property type="entry name" value="STRESS RESPONSE REGULATOR PROTEIN 1"/>
    <property type="match status" value="1"/>
</dbReference>
<dbReference type="InterPro" id="IPR001789">
    <property type="entry name" value="Sig_transdc_resp-reg_receiver"/>
</dbReference>
<evidence type="ECO:0000313" key="5">
    <source>
        <dbReference type="Proteomes" id="UP000186406"/>
    </source>
</evidence>
<reference evidence="4 5" key="1">
    <citation type="submission" date="2016-12" db="EMBL/GenBank/DDBJ databases">
        <authorList>
            <person name="Song W.-J."/>
            <person name="Kurnit D.M."/>
        </authorList>
    </citation>
    <scope>NUCLEOTIDE SEQUENCE [LARGE SCALE GENOMIC DNA]</scope>
    <source>
        <strain evidence="4 5">DSM 19599</strain>
    </source>
</reference>
<evidence type="ECO:0000259" key="3">
    <source>
        <dbReference type="PROSITE" id="PS50110"/>
    </source>
</evidence>
<dbReference type="InterPro" id="IPR050595">
    <property type="entry name" value="Bact_response_regulator"/>
</dbReference>
<dbReference type="InterPro" id="IPR011006">
    <property type="entry name" value="CheY-like_superfamily"/>
</dbReference>
<feature type="domain" description="Response regulatory" evidence="3">
    <location>
        <begin position="17"/>
        <end position="130"/>
    </location>
</feature>
<dbReference type="AlphaFoldDB" id="A0A1M7ZIV5"/>
<dbReference type="RefSeq" id="WP_073627856.1">
    <property type="nucleotide sequence ID" value="NZ_FRXO01000003.1"/>
</dbReference>
<gene>
    <name evidence="4" type="ORF">SAMN02745172_01871</name>
</gene>
<keyword evidence="1 2" id="KW-0597">Phosphoprotein</keyword>
<proteinExistence type="predicted"/>
<sequence length="139" mass="14846">MSAGIEADIAGGHERRLVVIVDDDPAVCHSLRFALEIEGYEVRLYNDADAFLAEHPRPGDGCLVIDYHLPGMNGLDLVAHARAIQPDVCAILITTEPTSRVRAQAVAAGVPIVEKPLFGNTLAEAIRRSFPAMPPPLGA</sequence>
<accession>A0A1M7ZIV5</accession>
<dbReference type="PANTHER" id="PTHR44591:SF25">
    <property type="entry name" value="CHEMOTAXIS TWO-COMPONENT RESPONSE REGULATOR"/>
    <property type="match status" value="1"/>
</dbReference>
<keyword evidence="5" id="KW-1185">Reference proteome</keyword>
<dbReference type="Pfam" id="PF00072">
    <property type="entry name" value="Response_reg"/>
    <property type="match status" value="1"/>
</dbReference>
<dbReference type="EMBL" id="FRXO01000003">
    <property type="protein sequence ID" value="SHO64813.1"/>
    <property type="molecule type" value="Genomic_DNA"/>
</dbReference>
<dbReference type="Gene3D" id="3.40.50.2300">
    <property type="match status" value="1"/>
</dbReference>
<dbReference type="OrthoDB" id="9782655at2"/>
<feature type="modified residue" description="4-aspartylphosphate" evidence="2">
    <location>
        <position position="66"/>
    </location>
</feature>
<dbReference type="GO" id="GO:0000160">
    <property type="term" value="P:phosphorelay signal transduction system"/>
    <property type="evidence" value="ECO:0007669"/>
    <property type="project" value="InterPro"/>
</dbReference>
<dbReference type="SUPFAM" id="SSF52172">
    <property type="entry name" value="CheY-like"/>
    <property type="match status" value="1"/>
</dbReference>
<protein>
    <submittedName>
        <fullName evidence="4">Response regulator receiver domain-containing protein</fullName>
    </submittedName>
</protein>
<dbReference type="PROSITE" id="PS50110">
    <property type="entry name" value="RESPONSE_REGULATORY"/>
    <property type="match status" value="1"/>
</dbReference>
<dbReference type="SMART" id="SM00448">
    <property type="entry name" value="REC"/>
    <property type="match status" value="1"/>
</dbReference>
<dbReference type="Proteomes" id="UP000186406">
    <property type="component" value="Unassembled WGS sequence"/>
</dbReference>
<organism evidence="4 5">
    <name type="scientific">Pseudoxanthobacter soli DSM 19599</name>
    <dbReference type="NCBI Taxonomy" id="1123029"/>
    <lineage>
        <taxon>Bacteria</taxon>
        <taxon>Pseudomonadati</taxon>
        <taxon>Pseudomonadota</taxon>
        <taxon>Alphaproteobacteria</taxon>
        <taxon>Hyphomicrobiales</taxon>
        <taxon>Segnochrobactraceae</taxon>
        <taxon>Pseudoxanthobacter</taxon>
    </lineage>
</organism>
<evidence type="ECO:0000256" key="2">
    <source>
        <dbReference type="PROSITE-ProRule" id="PRU00169"/>
    </source>
</evidence>
<evidence type="ECO:0000256" key="1">
    <source>
        <dbReference type="ARBA" id="ARBA00022553"/>
    </source>
</evidence>
<dbReference type="STRING" id="1123029.SAMN02745172_01871"/>
<name>A0A1M7ZIV5_9HYPH</name>